<accession>A0A7W6INC3</accession>
<evidence type="ECO:0000313" key="3">
    <source>
        <dbReference type="EMBL" id="MBB4052787.1"/>
    </source>
</evidence>
<dbReference type="Pfam" id="PF02120">
    <property type="entry name" value="Flg_hook"/>
    <property type="match status" value="1"/>
</dbReference>
<feature type="domain" description="Flagellar hook-length control protein-like C-terminal" evidence="2">
    <location>
        <begin position="413"/>
        <end position="485"/>
    </location>
</feature>
<evidence type="ECO:0000256" key="1">
    <source>
        <dbReference type="SAM" id="MobiDB-lite"/>
    </source>
</evidence>
<keyword evidence="3" id="KW-0282">Flagellum</keyword>
<dbReference type="RefSeq" id="WP_183311551.1">
    <property type="nucleotide sequence ID" value="NZ_JACIEW010000005.1"/>
</dbReference>
<feature type="compositionally biased region" description="Low complexity" evidence="1">
    <location>
        <begin position="366"/>
        <end position="377"/>
    </location>
</feature>
<proteinExistence type="predicted"/>
<organism evidence="3 4">
    <name type="scientific">Devosia subaequoris</name>
    <dbReference type="NCBI Taxonomy" id="395930"/>
    <lineage>
        <taxon>Bacteria</taxon>
        <taxon>Pseudomonadati</taxon>
        <taxon>Pseudomonadota</taxon>
        <taxon>Alphaproteobacteria</taxon>
        <taxon>Hyphomicrobiales</taxon>
        <taxon>Devosiaceae</taxon>
        <taxon>Devosia</taxon>
    </lineage>
</organism>
<dbReference type="EMBL" id="JACIEW010000005">
    <property type="protein sequence ID" value="MBB4052787.1"/>
    <property type="molecule type" value="Genomic_DNA"/>
</dbReference>
<protein>
    <submittedName>
        <fullName evidence="3">Flagellar hook-length control protein FliK</fullName>
    </submittedName>
</protein>
<dbReference type="AlphaFoldDB" id="A0A7W6INC3"/>
<dbReference type="Proteomes" id="UP000547011">
    <property type="component" value="Unassembled WGS sequence"/>
</dbReference>
<sequence>MASHLTIISGTSASGAIGKAFAGQSAAAQDAASEPTGLLGLFAALLDNAGLETGATVPAPVPGANSGQPNSVFDLAELFRLGLATSSGETTSDDEADPEALATAIDQPTQAATANPTPMVDFVEALSALKTSLDQGEALDPELLEQVENALSDLAQSLGLDIEALTVPEDFAALLESTGEDDTGLAGALTQLLAPLAQSLSTAQPATDAQQTRATSEATARLKALGDKLGALLAALADGDVPAEKLAALGMTPGQPLDAEIEAALGRFAAGLTQRAASVPEEPVLAAPTLKVSEPVLSGKTTDTPDTLDMSGATARTTEDSNTSGQQRDDNGPSAADRGRERIEPANRETRRGNAAATAPVDASNTPAPSADANAQATNAARIDAAANPRIIQAGYQTSQQQLNLPQIAFELARQVQDGNTRFQIRLDPPELGRIDVRLDINESGQVNARLVVEKSETLDLMQRDQRGLERALQQAGLDSSKTNLEFSLKQNPFAGQQGQMGDGQNTSGQSGSADENTGSAETSEEPVPLVNLYRGALTASGVNITV</sequence>
<dbReference type="CDD" id="cd17470">
    <property type="entry name" value="T3SS_Flik_C"/>
    <property type="match status" value="1"/>
</dbReference>
<feature type="compositionally biased region" description="Basic and acidic residues" evidence="1">
    <location>
        <begin position="327"/>
        <end position="352"/>
    </location>
</feature>
<evidence type="ECO:0000259" key="2">
    <source>
        <dbReference type="Pfam" id="PF02120"/>
    </source>
</evidence>
<gene>
    <name evidence="3" type="ORF">GGR20_002435</name>
</gene>
<evidence type="ECO:0000313" key="4">
    <source>
        <dbReference type="Proteomes" id="UP000547011"/>
    </source>
</evidence>
<dbReference type="InterPro" id="IPR038610">
    <property type="entry name" value="FliK-like_C_sf"/>
</dbReference>
<keyword evidence="3" id="KW-0966">Cell projection</keyword>
<keyword evidence="4" id="KW-1185">Reference proteome</keyword>
<comment type="caution">
    <text evidence="3">The sequence shown here is derived from an EMBL/GenBank/DDBJ whole genome shotgun (WGS) entry which is preliminary data.</text>
</comment>
<feature type="region of interest" description="Disordered" evidence="1">
    <location>
        <begin position="296"/>
        <end position="377"/>
    </location>
</feature>
<dbReference type="Gene3D" id="3.30.750.140">
    <property type="match status" value="1"/>
</dbReference>
<feature type="compositionally biased region" description="Polar residues" evidence="1">
    <location>
        <begin position="494"/>
        <end position="522"/>
    </location>
</feature>
<feature type="compositionally biased region" description="Polar residues" evidence="1">
    <location>
        <begin position="314"/>
        <end position="326"/>
    </location>
</feature>
<feature type="region of interest" description="Disordered" evidence="1">
    <location>
        <begin position="494"/>
        <end position="528"/>
    </location>
</feature>
<dbReference type="InterPro" id="IPR021136">
    <property type="entry name" value="Flagellar_hook_control-like_C"/>
</dbReference>
<keyword evidence="3" id="KW-0969">Cilium</keyword>
<name>A0A7W6INC3_9HYPH</name>
<reference evidence="3 4" key="1">
    <citation type="submission" date="2020-08" db="EMBL/GenBank/DDBJ databases">
        <title>Genomic Encyclopedia of Type Strains, Phase IV (KMG-IV): sequencing the most valuable type-strain genomes for metagenomic binning, comparative biology and taxonomic classification.</title>
        <authorList>
            <person name="Goeker M."/>
        </authorList>
    </citation>
    <scope>NUCLEOTIDE SEQUENCE [LARGE SCALE GENOMIC DNA]</scope>
    <source>
        <strain evidence="3 4">DSM 23447</strain>
    </source>
</reference>